<dbReference type="Proteomes" id="UP000319852">
    <property type="component" value="Chromosome"/>
</dbReference>
<dbReference type="InterPro" id="IPR009937">
    <property type="entry name" value="Phage_holin_3_6"/>
</dbReference>
<feature type="region of interest" description="Disordered" evidence="1">
    <location>
        <begin position="142"/>
        <end position="173"/>
    </location>
</feature>
<name>A0A517N1U0_9BACT</name>
<dbReference type="Pfam" id="PF07332">
    <property type="entry name" value="Phage_holin_3_6"/>
    <property type="match status" value="1"/>
</dbReference>
<evidence type="ECO:0000256" key="1">
    <source>
        <dbReference type="SAM" id="MobiDB-lite"/>
    </source>
</evidence>
<feature type="transmembrane region" description="Helical" evidence="2">
    <location>
        <begin position="57"/>
        <end position="79"/>
    </location>
</feature>
<feature type="transmembrane region" description="Helical" evidence="2">
    <location>
        <begin position="91"/>
        <end position="114"/>
    </location>
</feature>
<dbReference type="RefSeq" id="WP_145063058.1">
    <property type="nucleotide sequence ID" value="NZ_CP036263.1"/>
</dbReference>
<feature type="region of interest" description="Disordered" evidence="1">
    <location>
        <begin position="1"/>
        <end position="20"/>
    </location>
</feature>
<evidence type="ECO:0000313" key="3">
    <source>
        <dbReference type="EMBL" id="QDT01104.1"/>
    </source>
</evidence>
<keyword evidence="2" id="KW-0472">Membrane</keyword>
<keyword evidence="2" id="KW-0812">Transmembrane</keyword>
<protein>
    <recommendedName>
        <fullName evidence="5">Phage holin family protein</fullName>
    </recommendedName>
</protein>
<evidence type="ECO:0000256" key="2">
    <source>
        <dbReference type="SAM" id="Phobius"/>
    </source>
</evidence>
<proteinExistence type="predicted"/>
<organism evidence="3 4">
    <name type="scientific">Adhaeretor mobilis</name>
    <dbReference type="NCBI Taxonomy" id="1930276"/>
    <lineage>
        <taxon>Bacteria</taxon>
        <taxon>Pseudomonadati</taxon>
        <taxon>Planctomycetota</taxon>
        <taxon>Planctomycetia</taxon>
        <taxon>Pirellulales</taxon>
        <taxon>Lacipirellulaceae</taxon>
        <taxon>Adhaeretor</taxon>
    </lineage>
</organism>
<evidence type="ECO:0008006" key="5">
    <source>
        <dbReference type="Google" id="ProtNLM"/>
    </source>
</evidence>
<gene>
    <name evidence="3" type="ORF">HG15A2_44460</name>
</gene>
<reference evidence="3 4" key="1">
    <citation type="submission" date="2019-02" db="EMBL/GenBank/DDBJ databases">
        <title>Deep-cultivation of Planctomycetes and their phenomic and genomic characterization uncovers novel biology.</title>
        <authorList>
            <person name="Wiegand S."/>
            <person name="Jogler M."/>
            <person name="Boedeker C."/>
            <person name="Pinto D."/>
            <person name="Vollmers J."/>
            <person name="Rivas-Marin E."/>
            <person name="Kohn T."/>
            <person name="Peeters S.H."/>
            <person name="Heuer A."/>
            <person name="Rast P."/>
            <person name="Oberbeckmann S."/>
            <person name="Bunk B."/>
            <person name="Jeske O."/>
            <person name="Meyerdierks A."/>
            <person name="Storesund J.E."/>
            <person name="Kallscheuer N."/>
            <person name="Luecker S."/>
            <person name="Lage O.M."/>
            <person name="Pohl T."/>
            <person name="Merkel B.J."/>
            <person name="Hornburger P."/>
            <person name="Mueller R.-W."/>
            <person name="Bruemmer F."/>
            <person name="Labrenz M."/>
            <person name="Spormann A.M."/>
            <person name="Op den Camp H."/>
            <person name="Overmann J."/>
            <person name="Amann R."/>
            <person name="Jetten M.S.M."/>
            <person name="Mascher T."/>
            <person name="Medema M.H."/>
            <person name="Devos D.P."/>
            <person name="Kaster A.-K."/>
            <person name="Ovreas L."/>
            <person name="Rohde M."/>
            <person name="Galperin M.Y."/>
            <person name="Jogler C."/>
        </authorList>
    </citation>
    <scope>NUCLEOTIDE SEQUENCE [LARGE SCALE GENOMIC DNA]</scope>
    <source>
        <strain evidence="3 4">HG15A2</strain>
    </source>
</reference>
<dbReference type="KEGG" id="amob:HG15A2_44460"/>
<dbReference type="EMBL" id="CP036263">
    <property type="protein sequence ID" value="QDT01104.1"/>
    <property type="molecule type" value="Genomic_DNA"/>
</dbReference>
<sequence length="173" mass="18451">MNTNQNTQRASTSNGKPSHVRQSFASLAHDALELGELQLRLAKLDAKENAQKLRSTAILAGIGTLVLLSCLPVGLLSLGEWFSLEFSWTKASSLAAAAGCGLVAAALLLGMAYLKLRQGFATWERSSEELQRNVTWLKQTLKPGSATKPATSHPTAPESAATAARSEIKLPPR</sequence>
<dbReference type="OrthoDB" id="286777at2"/>
<accession>A0A517N1U0</accession>
<dbReference type="AlphaFoldDB" id="A0A517N1U0"/>
<keyword evidence="4" id="KW-1185">Reference proteome</keyword>
<keyword evidence="2" id="KW-1133">Transmembrane helix</keyword>
<evidence type="ECO:0000313" key="4">
    <source>
        <dbReference type="Proteomes" id="UP000319852"/>
    </source>
</evidence>